<dbReference type="EMBL" id="UOGK01000294">
    <property type="protein sequence ID" value="VAX39833.1"/>
    <property type="molecule type" value="Genomic_DNA"/>
</dbReference>
<accession>A0A3B1DSM3</accession>
<name>A0A3B1DSM3_9ZZZZ</name>
<evidence type="ECO:0000313" key="1">
    <source>
        <dbReference type="EMBL" id="VAX39833.1"/>
    </source>
</evidence>
<organism evidence="1">
    <name type="scientific">hydrothermal vent metagenome</name>
    <dbReference type="NCBI Taxonomy" id="652676"/>
    <lineage>
        <taxon>unclassified sequences</taxon>
        <taxon>metagenomes</taxon>
        <taxon>ecological metagenomes</taxon>
    </lineage>
</organism>
<reference evidence="1" key="1">
    <citation type="submission" date="2018-06" db="EMBL/GenBank/DDBJ databases">
        <authorList>
            <person name="Zhirakovskaya E."/>
        </authorList>
    </citation>
    <scope>NUCLEOTIDE SEQUENCE</scope>
</reference>
<gene>
    <name evidence="1" type="ORF">MNBD_PLANCTO03-1463</name>
</gene>
<sequence length="188" mass="21431">MDTPTRSNSLNTYQVVLYDRALHPEFFELKTRRVERLNGFEFEAWLMNGAHVLRFESGSLCASELVTDQERGLPDTGVVTAFLCAGERDYDHSFAAGGLGYITTVQTETLAENLYLTTYEELLAFGREGESLIHQWEDDVGPCLSMLDMQRLSTEMHVQAYHLLANQGIVLRTQTIFEQKKNTRGEKR</sequence>
<dbReference type="AlphaFoldDB" id="A0A3B1DSM3"/>
<proteinExistence type="predicted"/>
<protein>
    <submittedName>
        <fullName evidence="1">Uncharacterized protein</fullName>
    </submittedName>
</protein>